<feature type="region of interest" description="Disordered" evidence="1">
    <location>
        <begin position="625"/>
        <end position="646"/>
    </location>
</feature>
<dbReference type="InterPro" id="IPR015943">
    <property type="entry name" value="WD40/YVTN_repeat-like_dom_sf"/>
</dbReference>
<dbReference type="VEuPathDB" id="VectorBase:AQUA011645"/>
<dbReference type="InterPro" id="IPR001680">
    <property type="entry name" value="WD40_rpt"/>
</dbReference>
<dbReference type="InterPro" id="IPR036322">
    <property type="entry name" value="WD40_repeat_dom_sf"/>
</dbReference>
<dbReference type="EnsemblMetazoa" id="AQUA011645-RA">
    <property type="protein sequence ID" value="AQUA011645-PA"/>
    <property type="gene ID" value="AQUA011645"/>
</dbReference>
<proteinExistence type="predicted"/>
<dbReference type="GO" id="GO:0003723">
    <property type="term" value="F:RNA binding"/>
    <property type="evidence" value="ECO:0007669"/>
    <property type="project" value="TreeGrafter"/>
</dbReference>
<dbReference type="STRING" id="34691.A0A182XP43"/>
<dbReference type="SMART" id="SM00320">
    <property type="entry name" value="WD40"/>
    <property type="match status" value="9"/>
</dbReference>
<dbReference type="GO" id="GO:0030686">
    <property type="term" value="C:90S preribosome"/>
    <property type="evidence" value="ECO:0007669"/>
    <property type="project" value="InterPro"/>
</dbReference>
<evidence type="ECO:0000256" key="1">
    <source>
        <dbReference type="SAM" id="MobiDB-lite"/>
    </source>
</evidence>
<reference evidence="3" key="1">
    <citation type="submission" date="2020-05" db="UniProtKB">
        <authorList>
            <consortium name="EnsemblMetazoa"/>
        </authorList>
    </citation>
    <scope>IDENTIFICATION</scope>
    <source>
        <strain evidence="3">SANGQUA</strain>
    </source>
</reference>
<dbReference type="FunFam" id="2.130.10.10:FF:003197">
    <property type="entry name" value="AGAP006092-PA"/>
    <property type="match status" value="1"/>
</dbReference>
<dbReference type="InterPro" id="IPR046351">
    <property type="entry name" value="UTP4"/>
</dbReference>
<evidence type="ECO:0000313" key="3">
    <source>
        <dbReference type="EnsemblMetazoa" id="AQUA011645-PA"/>
    </source>
</evidence>
<evidence type="ECO:0000313" key="4">
    <source>
        <dbReference type="Proteomes" id="UP000076407"/>
    </source>
</evidence>
<accession>A0A182XP43</accession>
<evidence type="ECO:0000259" key="2">
    <source>
        <dbReference type="Pfam" id="PF12894"/>
    </source>
</evidence>
<dbReference type="Gene3D" id="2.130.10.10">
    <property type="entry name" value="YVTN repeat-like/Quinoprotein amine dehydrogenase"/>
    <property type="match status" value="3"/>
</dbReference>
<dbReference type="GO" id="GO:0032040">
    <property type="term" value="C:small-subunit processome"/>
    <property type="evidence" value="ECO:0007669"/>
    <property type="project" value="TreeGrafter"/>
</dbReference>
<dbReference type="SUPFAM" id="SSF69322">
    <property type="entry name" value="Tricorn protease domain 2"/>
    <property type="match status" value="1"/>
</dbReference>
<dbReference type="Pfam" id="PF12894">
    <property type="entry name" value="ANAPC4_WD40"/>
    <property type="match status" value="1"/>
</dbReference>
<dbReference type="InterPro" id="IPR024977">
    <property type="entry name" value="Apc4-like_WD40_dom"/>
</dbReference>
<dbReference type="PANTHER" id="PTHR44163:SF1">
    <property type="entry name" value="U3 SMALL NUCLEOLAR RNA-ASSOCIATED PROTEIN 4 HOMOLOG"/>
    <property type="match status" value="1"/>
</dbReference>
<dbReference type="SUPFAM" id="SSF50978">
    <property type="entry name" value="WD40 repeat-like"/>
    <property type="match status" value="1"/>
</dbReference>
<protein>
    <recommendedName>
        <fullName evidence="2">Anaphase-promoting complex subunit 4-like WD40 domain-containing protein</fullName>
    </recommendedName>
</protein>
<feature type="domain" description="Anaphase-promoting complex subunit 4-like WD40" evidence="2">
    <location>
        <begin position="124"/>
        <end position="198"/>
    </location>
</feature>
<sequence length="697" mass="77454">MERNDQFQDKADGACQLHDVRFYNLLPRAIVCSSFGQSSRKLALARDDGTIEVWNMAYAPFLEKTIPGGEGVSIEGLAWAGQRLFSVSLAGTLIEWDLSKIPCVKQSILVTGNAAWCVDVSKDERLLAVGTEGGYINVYRLDNEELAYERILDKQEGRIVCCNFDWTGNFLVTGSTDAVRVWDVRNGHAVHKMTTGRAHNKQETTVWAVLVLKDFTILSADSRGKLVVYDGQMGTVLEQHLVSTADLLCLALNEEKNIVFVGGVEPIIRVFDRADSGGSVRTDKLFVRSHNRRGHTHDIKTLATYGRYLFSGGIDGSLLVTSSPPFTLDTHFPLLPGPASMVAADSRLVLLKYVNYLEVWTLGPASAPAPALGGNKVLQIRSKNDGHILAAAIAPNGRWIVYSTEHIVRLLRYDYNRKEPVNSRLVRVRNTPEHFAVCYRAQFTADSKGLFLYDRTGGGTINFFSCAAADDSEEWDHKQSIDAGRWLSEMVTLSAVSQCSRYLVCADLASSIVVFERTAAKWKRSISLPRYKLPPTALALQPGRTRVAVAFSDHKLFVYDFDQFAFVFSTYLRLPAGTDPNHPISGIAFDPRHESAMVLQNGSKIVTLRFGPDIEDEVLQQEETSRAKKWRPVTNGSEQQDGEGSLTKCKLRMVRDAPRLVSIEWLGESELVAIQANALSMVEHLPAAFRIKRYGKT</sequence>
<keyword evidence="4" id="KW-1185">Reference proteome</keyword>
<organism evidence="3 4">
    <name type="scientific">Anopheles quadriannulatus</name>
    <name type="common">Mosquito</name>
    <dbReference type="NCBI Taxonomy" id="34691"/>
    <lineage>
        <taxon>Eukaryota</taxon>
        <taxon>Metazoa</taxon>
        <taxon>Ecdysozoa</taxon>
        <taxon>Arthropoda</taxon>
        <taxon>Hexapoda</taxon>
        <taxon>Insecta</taxon>
        <taxon>Pterygota</taxon>
        <taxon>Neoptera</taxon>
        <taxon>Endopterygota</taxon>
        <taxon>Diptera</taxon>
        <taxon>Nematocera</taxon>
        <taxon>Culicoidea</taxon>
        <taxon>Culicidae</taxon>
        <taxon>Anophelinae</taxon>
        <taxon>Anopheles</taxon>
    </lineage>
</organism>
<dbReference type="GO" id="GO:0034455">
    <property type="term" value="C:t-UTP complex"/>
    <property type="evidence" value="ECO:0007669"/>
    <property type="project" value="TreeGrafter"/>
</dbReference>
<dbReference type="PANTHER" id="PTHR44163">
    <property type="entry name" value="U3 SMALL NUCLEOLAR RNA-ASSOCIATED PROTEIN 4 HOMOLOG"/>
    <property type="match status" value="1"/>
</dbReference>
<dbReference type="GO" id="GO:0000462">
    <property type="term" value="P:maturation of SSU-rRNA from tricistronic rRNA transcript (SSU-rRNA, 5.8S rRNA, LSU-rRNA)"/>
    <property type="evidence" value="ECO:0007669"/>
    <property type="project" value="InterPro"/>
</dbReference>
<name>A0A182XP43_ANOQN</name>
<dbReference type="AlphaFoldDB" id="A0A182XP43"/>
<dbReference type="Proteomes" id="UP000076407">
    <property type="component" value="Unassembled WGS sequence"/>
</dbReference>